<evidence type="ECO:0000256" key="1">
    <source>
        <dbReference type="ARBA" id="ARBA00010394"/>
    </source>
</evidence>
<dbReference type="InterPro" id="IPR016024">
    <property type="entry name" value="ARM-type_fold"/>
</dbReference>
<dbReference type="InterPro" id="IPR011989">
    <property type="entry name" value="ARM-like"/>
</dbReference>
<keyword evidence="3" id="KW-0653">Protein transport</keyword>
<organism evidence="4 5">
    <name type="scientific">Phtheirospermum japonicum</name>
    <dbReference type="NCBI Taxonomy" id="374723"/>
    <lineage>
        <taxon>Eukaryota</taxon>
        <taxon>Viridiplantae</taxon>
        <taxon>Streptophyta</taxon>
        <taxon>Embryophyta</taxon>
        <taxon>Tracheophyta</taxon>
        <taxon>Spermatophyta</taxon>
        <taxon>Magnoliopsida</taxon>
        <taxon>eudicotyledons</taxon>
        <taxon>Gunneridae</taxon>
        <taxon>Pentapetalae</taxon>
        <taxon>asterids</taxon>
        <taxon>lamiids</taxon>
        <taxon>Lamiales</taxon>
        <taxon>Orobanchaceae</taxon>
        <taxon>Orobanchaceae incertae sedis</taxon>
        <taxon>Phtheirospermum</taxon>
    </lineage>
</organism>
<evidence type="ECO:0000313" key="5">
    <source>
        <dbReference type="Proteomes" id="UP000653305"/>
    </source>
</evidence>
<dbReference type="Proteomes" id="UP000653305">
    <property type="component" value="Unassembled WGS sequence"/>
</dbReference>
<dbReference type="EMBL" id="BMAC01000567">
    <property type="protein sequence ID" value="GFP99321.1"/>
    <property type="molecule type" value="Genomic_DNA"/>
</dbReference>
<evidence type="ECO:0000313" key="4">
    <source>
        <dbReference type="EMBL" id="GFP99321.1"/>
    </source>
</evidence>
<dbReference type="Gene3D" id="1.25.10.10">
    <property type="entry name" value="Leucine-rich Repeat Variant"/>
    <property type="match status" value="1"/>
</dbReference>
<accession>A0A830CYW5</accession>
<protein>
    <submittedName>
        <fullName evidence="4">Importin subunit alpha</fullName>
    </submittedName>
</protein>
<dbReference type="AlphaFoldDB" id="A0A830CYW5"/>
<gene>
    <name evidence="4" type="ORF">PHJA_002076200</name>
</gene>
<name>A0A830CYW5_9LAMI</name>
<comment type="caution">
    <text evidence="4">The sequence shown here is derived from an EMBL/GenBank/DDBJ whole genome shotgun (WGS) entry which is preliminary data.</text>
</comment>
<dbReference type="SUPFAM" id="SSF48371">
    <property type="entry name" value="ARM repeat"/>
    <property type="match status" value="1"/>
</dbReference>
<sequence>MLTLLNECCESSFLRVGMWALSNFLKGKPDVPLEKLEPAIPILSSLILTNDEVVWKEACWASLYLSQCGDEIGQAMYGAGVCSKHAKLYKRPYLSMILPTIRTVTSIMEGIKTLGEVHAAPHQKSLCLGARLTFDNGYSERMQVHDGYLLDASSHILYSPLLCEIPLPGFERYRICVSRYGLHQIIVIAVEMWHKYVKFFTETAENNQMRGPRTRVLSESPLRRVA</sequence>
<proteinExistence type="inferred from homology"/>
<dbReference type="PANTHER" id="PTHR23316">
    <property type="entry name" value="IMPORTIN ALPHA"/>
    <property type="match status" value="1"/>
</dbReference>
<keyword evidence="5" id="KW-1185">Reference proteome</keyword>
<dbReference type="GO" id="GO:0015031">
    <property type="term" value="P:protein transport"/>
    <property type="evidence" value="ECO:0007669"/>
    <property type="project" value="UniProtKB-KW"/>
</dbReference>
<evidence type="ECO:0000256" key="3">
    <source>
        <dbReference type="ARBA" id="ARBA00022927"/>
    </source>
</evidence>
<keyword evidence="2" id="KW-0813">Transport</keyword>
<reference evidence="4" key="1">
    <citation type="submission" date="2020-07" db="EMBL/GenBank/DDBJ databases">
        <title>Ethylene signaling mediates host invasion by parasitic plants.</title>
        <authorList>
            <person name="Yoshida S."/>
        </authorList>
    </citation>
    <scope>NUCLEOTIDE SEQUENCE</scope>
    <source>
        <strain evidence="4">Okayama</strain>
    </source>
</reference>
<evidence type="ECO:0000256" key="2">
    <source>
        <dbReference type="ARBA" id="ARBA00022448"/>
    </source>
</evidence>
<dbReference type="OrthoDB" id="927395at2759"/>
<comment type="similarity">
    <text evidence="1">Belongs to the importin alpha family.</text>
</comment>